<gene>
    <name evidence="1" type="ORF">FBZ89_1402</name>
</gene>
<dbReference type="OrthoDB" id="7348514at2"/>
<dbReference type="AlphaFoldDB" id="A0A560EJZ7"/>
<evidence type="ECO:0000313" key="1">
    <source>
        <dbReference type="EMBL" id="TWB09657.1"/>
    </source>
</evidence>
<evidence type="ECO:0008006" key="3">
    <source>
        <dbReference type="Google" id="ProtNLM"/>
    </source>
</evidence>
<comment type="caution">
    <text evidence="1">The sequence shown here is derived from an EMBL/GenBank/DDBJ whole genome shotgun (WGS) entry which is preliminary data.</text>
</comment>
<proteinExistence type="predicted"/>
<sequence length="277" mass="28801">MRRRADPVPGRSEADRWAGQRGYALLLTLFLLAIGTAVGVTVVGNGLAARKLARSTSVALGAEERAALATWQVLDGIALSGRAPVSGQAGQIAVDGGTVGIRVMSEAGRIDLNGLSRQALAEAIKALGFPERQAVESAGVIAAWRGMDPPGADGKDLRMNGRTALWSLEDLDAIAGLDEGVKACLRTWGTVHARGPFLGRQSLEQQGFANTGFGGGGGLIVGSMLRVIAVDPATGGQFRTVALFRGNARPSLKQGVASPWLVLEWMRPVSGGSDCHL</sequence>
<protein>
    <recommendedName>
        <fullName evidence="3">General secretion pathway protein K</fullName>
    </recommendedName>
</protein>
<dbReference type="RefSeq" id="WP_145754560.1">
    <property type="nucleotide sequence ID" value="NZ_VITN01000040.1"/>
</dbReference>
<dbReference type="EMBL" id="VITN01000040">
    <property type="protein sequence ID" value="TWB09657.1"/>
    <property type="molecule type" value="Genomic_DNA"/>
</dbReference>
<dbReference type="Proteomes" id="UP000319859">
    <property type="component" value="Unassembled WGS sequence"/>
</dbReference>
<name>A0A560EJZ7_9PROT</name>
<accession>A0A560EJZ7</accession>
<reference evidence="1 2" key="1">
    <citation type="submission" date="2019-06" db="EMBL/GenBank/DDBJ databases">
        <title>Genomic Encyclopedia of Type Strains, Phase IV (KMG-V): Genome sequencing to study the core and pangenomes of soil and plant-associated prokaryotes.</title>
        <authorList>
            <person name="Whitman W."/>
        </authorList>
    </citation>
    <scope>NUCLEOTIDE SEQUENCE [LARGE SCALE GENOMIC DNA]</scope>
    <source>
        <strain evidence="1 2">BR 11880</strain>
    </source>
</reference>
<organism evidence="1 2">
    <name type="scientific">Nitrospirillum amazonense</name>
    <dbReference type="NCBI Taxonomy" id="28077"/>
    <lineage>
        <taxon>Bacteria</taxon>
        <taxon>Pseudomonadati</taxon>
        <taxon>Pseudomonadota</taxon>
        <taxon>Alphaproteobacteria</taxon>
        <taxon>Rhodospirillales</taxon>
        <taxon>Azospirillaceae</taxon>
        <taxon>Nitrospirillum</taxon>
    </lineage>
</organism>
<evidence type="ECO:0000313" key="2">
    <source>
        <dbReference type="Proteomes" id="UP000319859"/>
    </source>
</evidence>